<accession>A0A6A3R0R8</accession>
<feature type="compositionally biased region" description="Basic residues" evidence="2">
    <location>
        <begin position="1012"/>
        <end position="1024"/>
    </location>
</feature>
<comment type="caution">
    <text evidence="4">The sequence shown here is derived from an EMBL/GenBank/DDBJ whole genome shotgun (WGS) entry which is preliminary data.</text>
</comment>
<dbReference type="AlphaFoldDB" id="A0A6A3R0R8"/>
<dbReference type="InterPro" id="IPR036770">
    <property type="entry name" value="Ankyrin_rpt-contain_sf"/>
</dbReference>
<dbReference type="Pfam" id="PF12796">
    <property type="entry name" value="Ank_2"/>
    <property type="match status" value="1"/>
</dbReference>
<feature type="repeat" description="ANK" evidence="1">
    <location>
        <begin position="867"/>
        <end position="899"/>
    </location>
</feature>
<dbReference type="PANTHER" id="PTHR38795:SF1">
    <property type="entry name" value="DUF6604 DOMAIN-CONTAINING PROTEIN"/>
    <property type="match status" value="1"/>
</dbReference>
<feature type="domain" description="DUF6604" evidence="3">
    <location>
        <begin position="11"/>
        <end position="220"/>
    </location>
</feature>
<feature type="compositionally biased region" description="Basic and acidic residues" evidence="2">
    <location>
        <begin position="1035"/>
        <end position="1049"/>
    </location>
</feature>
<dbReference type="Gene3D" id="1.25.40.20">
    <property type="entry name" value="Ankyrin repeat-containing domain"/>
    <property type="match status" value="1"/>
</dbReference>
<dbReference type="InterPro" id="IPR002110">
    <property type="entry name" value="Ankyrin_rpt"/>
</dbReference>
<dbReference type="SUPFAM" id="SSF48403">
    <property type="entry name" value="Ankyrin repeat"/>
    <property type="match status" value="1"/>
</dbReference>
<dbReference type="PANTHER" id="PTHR38795">
    <property type="entry name" value="DUF6604 DOMAIN-CONTAINING PROTEIN"/>
    <property type="match status" value="1"/>
</dbReference>
<dbReference type="EMBL" id="QXFZ01001621">
    <property type="protein sequence ID" value="KAE9087478.1"/>
    <property type="molecule type" value="Genomic_DNA"/>
</dbReference>
<feature type="region of interest" description="Disordered" evidence="2">
    <location>
        <begin position="1008"/>
        <end position="1085"/>
    </location>
</feature>
<dbReference type="InterPro" id="IPR046539">
    <property type="entry name" value="DUF6604"/>
</dbReference>
<reference evidence="4 5" key="1">
    <citation type="submission" date="2018-08" db="EMBL/GenBank/DDBJ databases">
        <title>Genomic investigation of the strawberry pathogen Phytophthora fragariae indicates pathogenicity is determined by transcriptional variation in three key races.</title>
        <authorList>
            <person name="Adams T.M."/>
            <person name="Armitage A.D."/>
            <person name="Sobczyk M.K."/>
            <person name="Bates H.J."/>
            <person name="Dunwell J.M."/>
            <person name="Nellist C.F."/>
            <person name="Harrison R.J."/>
        </authorList>
    </citation>
    <scope>NUCLEOTIDE SEQUENCE [LARGE SCALE GENOMIC DNA]</scope>
    <source>
        <strain evidence="4 5">NOV-71</strain>
    </source>
</reference>
<evidence type="ECO:0000256" key="2">
    <source>
        <dbReference type="SAM" id="MobiDB-lite"/>
    </source>
</evidence>
<organism evidence="4 5">
    <name type="scientific">Phytophthora fragariae</name>
    <dbReference type="NCBI Taxonomy" id="53985"/>
    <lineage>
        <taxon>Eukaryota</taxon>
        <taxon>Sar</taxon>
        <taxon>Stramenopiles</taxon>
        <taxon>Oomycota</taxon>
        <taxon>Peronosporomycetes</taxon>
        <taxon>Peronosporales</taxon>
        <taxon>Peronosporaceae</taxon>
        <taxon>Phytophthora</taxon>
    </lineage>
</organism>
<evidence type="ECO:0000256" key="1">
    <source>
        <dbReference type="PROSITE-ProRule" id="PRU00023"/>
    </source>
</evidence>
<evidence type="ECO:0000313" key="4">
    <source>
        <dbReference type="EMBL" id="KAE9087478.1"/>
    </source>
</evidence>
<evidence type="ECO:0000313" key="5">
    <source>
        <dbReference type="Proteomes" id="UP000441208"/>
    </source>
</evidence>
<evidence type="ECO:0000259" key="3">
    <source>
        <dbReference type="Pfam" id="PF20253"/>
    </source>
</evidence>
<keyword evidence="1" id="KW-0040">ANK repeat</keyword>
<dbReference type="PROSITE" id="PS50088">
    <property type="entry name" value="ANK_REPEAT"/>
    <property type="match status" value="1"/>
</dbReference>
<dbReference type="SMART" id="SM00248">
    <property type="entry name" value="ANK"/>
    <property type="match status" value="3"/>
</dbReference>
<feature type="compositionally biased region" description="Basic and acidic residues" evidence="2">
    <location>
        <begin position="1062"/>
        <end position="1085"/>
    </location>
</feature>
<proteinExistence type="predicted"/>
<dbReference type="Pfam" id="PF20253">
    <property type="entry name" value="DUF6604"/>
    <property type="match status" value="1"/>
</dbReference>
<gene>
    <name evidence="4" type="ORF">PF007_g20360</name>
</gene>
<dbReference type="Proteomes" id="UP000441208">
    <property type="component" value="Unassembled WGS sequence"/>
</dbReference>
<name>A0A6A3R0R8_9STRA</name>
<sequence>MSSFPASKYSRYKRATAFFLDWLLRARGRGRHAGSRVQLETFSLVVEEIAADPSILTPKLLQELPKALAACQCAITFRQHVASFFADAEGGHQHFLELLRTWFINLKRVVTEQQQAAVESESSKFENYYQVLEVDEDYFPDTEILLKEKGASKRAKEERERVFNEAFATDLKLEVLDFFYELEELVEEVFRVYEQVKSGERTMVEAAVVVKLAMDMANAKAATLQLQYPAFETAEDVIALIENLSPKKFSELMVICADEVRGQFERDGKCCFVPHIFISEFVSVVISLHNLALIFPENYSHDVNTNSTTLGASYREEYTPEYMLLDANKPVTFLVQQLPVIYNTLRANKMSTGLAYDRKSLTGSFMAVMEKYFDSRKVTVPVVFACICWMKSVAALQGNAGLSRNIALSFKHSRELVRIMETTVAKCAVLASDQKLHEFIKAYAAKVKSTSRGHCAARVNPLMAGFMMVDNIYYFLFIASTAILTTQMFRAFGHLYNALVGQEYLDRIPFFENILNLYAPMIFTPSRTAAIRGAYHRTYLLSLGASVNLAYQGTGRDWGKYRKDLRPVESSKIFRFLDENDTSFLKGSSSRDILNTATDTCAKELFETRVLSLDMMTLNDDLTDVLLCDVLGRRQFHDDHIAGSSSSGNYHQAGNNSALEHAVMMPLMPLLDCVQPDGSVDLSALPADLQRGIIGRIDGGYVRKMGMKVATVIKAKFSTPPLVCENKYFTFPSQPDFANQEYGSTQFKGKTTNDNRERVFSELLDLLKNSDGPLNGDNLNYLKSEIKKDPELLAMVSSRNAADMDLDYVADASGDDLCTLLHQAAAGPAHDIDLVEWMIQLGALTMQPRPDVSASGDARAPSIHVLTNTLAVHSAASAGHAEIVQLLLEADSMVDLNTPTFLTKETLAHLAVKHGHRRVLETLCLFKVDICAKDGNGRRVCDVTADREWARKIALTIVKIEQGRAKAKQRATPRNFHQSFCAEQPHKLVVAQRDEERRLAFEKLSVNGGVGSKKKKNRKGKRGKRSADEISTTKPRNESCKDAPRRGWVDRNPVSFNATCDQQHDNRVLGDREADLRLHRPTEPS</sequence>
<protein>
    <recommendedName>
        <fullName evidence="3">DUF6604 domain-containing protein</fullName>
    </recommendedName>
</protein>